<dbReference type="SUPFAM" id="SSF56801">
    <property type="entry name" value="Acetyl-CoA synthetase-like"/>
    <property type="match status" value="1"/>
</dbReference>
<reference evidence="6" key="1">
    <citation type="submission" date="2020-05" db="EMBL/GenBank/DDBJ databases">
        <title>Phylogenomic resolution of chytrid fungi.</title>
        <authorList>
            <person name="Stajich J.E."/>
            <person name="Amses K."/>
            <person name="Simmons R."/>
            <person name="Seto K."/>
            <person name="Myers J."/>
            <person name="Bonds A."/>
            <person name="Quandt C.A."/>
            <person name="Barry K."/>
            <person name="Liu P."/>
            <person name="Grigoriev I."/>
            <person name="Longcore J.E."/>
            <person name="James T.Y."/>
        </authorList>
    </citation>
    <scope>NUCLEOTIDE SEQUENCE</scope>
    <source>
        <strain evidence="6">JEL0513</strain>
    </source>
</reference>
<organism evidence="6 7">
    <name type="scientific">Physocladia obscura</name>
    <dbReference type="NCBI Taxonomy" id="109957"/>
    <lineage>
        <taxon>Eukaryota</taxon>
        <taxon>Fungi</taxon>
        <taxon>Fungi incertae sedis</taxon>
        <taxon>Chytridiomycota</taxon>
        <taxon>Chytridiomycota incertae sedis</taxon>
        <taxon>Chytridiomycetes</taxon>
        <taxon>Chytridiales</taxon>
        <taxon>Chytriomycetaceae</taxon>
        <taxon>Physocladia</taxon>
    </lineage>
</organism>
<dbReference type="GO" id="GO:0035336">
    <property type="term" value="P:long-chain fatty-acyl-CoA metabolic process"/>
    <property type="evidence" value="ECO:0007669"/>
    <property type="project" value="TreeGrafter"/>
</dbReference>
<keyword evidence="7" id="KW-1185">Reference proteome</keyword>
<dbReference type="Gene3D" id="3.40.50.12780">
    <property type="entry name" value="N-terminal domain of ligase-like"/>
    <property type="match status" value="1"/>
</dbReference>
<protein>
    <submittedName>
        <fullName evidence="6">Long-chain fatty acid-CoA ligase</fullName>
    </submittedName>
</protein>
<gene>
    <name evidence="6" type="primary">FAA4_9</name>
    <name evidence="6" type="ORF">HK100_009797</name>
</gene>
<dbReference type="PANTHER" id="PTHR43272:SF83">
    <property type="entry name" value="ACYL-COA SYNTHETASE LONG-CHAIN, ISOFORM J"/>
    <property type="match status" value="1"/>
</dbReference>
<dbReference type="InterPro" id="IPR042099">
    <property type="entry name" value="ANL_N_sf"/>
</dbReference>
<dbReference type="Proteomes" id="UP001211907">
    <property type="component" value="Unassembled WGS sequence"/>
</dbReference>
<dbReference type="GO" id="GO:0004467">
    <property type="term" value="F:long-chain fatty acid-CoA ligase activity"/>
    <property type="evidence" value="ECO:0007669"/>
    <property type="project" value="TreeGrafter"/>
</dbReference>
<keyword evidence="3" id="KW-0547">Nucleotide-binding</keyword>
<sequence length="428" mass="47365">MYTSGSTGPPKGVMITHRNIIAAISGAENFLLPYTPIPSEELYLAYLPLAHILELVVEISFFYFKVPIGYGSVKTLTDLSVRNCKGDLRELSPTMLAGVPQIWETIRKGVTAKVESAGFFARTLFDVSYSVKWWLMRNNLSFLAAPLDAIVFSKIREQVGGRLKFALSGGAAMPKSTQQFMNITTCATVVNGYGMTECSAIVSIQERRHVTNLGILGAPVTCLEARLEDIPDMGYFSTNPKPQGELWLRGPSVTKGYYKQEELTREAITPDGWLKTGDVAQWNENGTLELIDRKKNLVKLANGEYIAIEKLESSYKVSKFVQNICIHADSEKEYCVALVFPIEKQIHAIAQTLNLFPGRNVEAIDLHELCKIAAVKAAVLESLNQVGKSVGFKRAEFVGRVSLCGEEWTPVNGLLTPAMKLNRKVLFT</sequence>
<evidence type="ECO:0000256" key="4">
    <source>
        <dbReference type="ARBA" id="ARBA00022840"/>
    </source>
</evidence>
<dbReference type="InterPro" id="IPR000873">
    <property type="entry name" value="AMP-dep_synth/lig_dom"/>
</dbReference>
<dbReference type="Pfam" id="PF00501">
    <property type="entry name" value="AMP-binding"/>
    <property type="match status" value="1"/>
</dbReference>
<feature type="domain" description="AMP-dependent synthetase/ligase" evidence="5">
    <location>
        <begin position="1"/>
        <end position="258"/>
    </location>
</feature>
<dbReference type="EMBL" id="JADGJH010005149">
    <property type="protein sequence ID" value="KAJ3081896.1"/>
    <property type="molecule type" value="Genomic_DNA"/>
</dbReference>
<accession>A0AAD5SPD2</accession>
<dbReference type="GO" id="GO:0005811">
    <property type="term" value="C:lipid droplet"/>
    <property type="evidence" value="ECO:0007669"/>
    <property type="project" value="TreeGrafter"/>
</dbReference>
<keyword evidence="2 6" id="KW-0436">Ligase</keyword>
<name>A0AAD5SPD2_9FUNG</name>
<evidence type="ECO:0000313" key="6">
    <source>
        <dbReference type="EMBL" id="KAJ3081896.1"/>
    </source>
</evidence>
<comment type="caution">
    <text evidence="6">The sequence shown here is derived from an EMBL/GenBank/DDBJ whole genome shotgun (WGS) entry which is preliminary data.</text>
</comment>
<comment type="similarity">
    <text evidence="1">Belongs to the ATP-dependent AMP-binding enzyme family.</text>
</comment>
<dbReference type="PANTHER" id="PTHR43272">
    <property type="entry name" value="LONG-CHAIN-FATTY-ACID--COA LIGASE"/>
    <property type="match status" value="1"/>
</dbReference>
<dbReference type="GO" id="GO:0005524">
    <property type="term" value="F:ATP binding"/>
    <property type="evidence" value="ECO:0007669"/>
    <property type="project" value="UniProtKB-KW"/>
</dbReference>
<evidence type="ECO:0000313" key="7">
    <source>
        <dbReference type="Proteomes" id="UP001211907"/>
    </source>
</evidence>
<evidence type="ECO:0000256" key="3">
    <source>
        <dbReference type="ARBA" id="ARBA00022741"/>
    </source>
</evidence>
<keyword evidence="4" id="KW-0067">ATP-binding</keyword>
<proteinExistence type="inferred from homology"/>
<feature type="non-terminal residue" evidence="6">
    <location>
        <position position="1"/>
    </location>
</feature>
<evidence type="ECO:0000259" key="5">
    <source>
        <dbReference type="Pfam" id="PF00501"/>
    </source>
</evidence>
<dbReference type="AlphaFoldDB" id="A0AAD5SPD2"/>
<evidence type="ECO:0000256" key="2">
    <source>
        <dbReference type="ARBA" id="ARBA00022598"/>
    </source>
</evidence>
<dbReference type="GO" id="GO:0005886">
    <property type="term" value="C:plasma membrane"/>
    <property type="evidence" value="ECO:0007669"/>
    <property type="project" value="TreeGrafter"/>
</dbReference>
<evidence type="ECO:0000256" key="1">
    <source>
        <dbReference type="ARBA" id="ARBA00006432"/>
    </source>
</evidence>
<dbReference type="GO" id="GO:0005783">
    <property type="term" value="C:endoplasmic reticulum"/>
    <property type="evidence" value="ECO:0007669"/>
    <property type="project" value="TreeGrafter"/>
</dbReference>